<evidence type="ECO:0000313" key="1">
    <source>
        <dbReference type="EMBL" id="TMR27383.1"/>
    </source>
</evidence>
<dbReference type="EMBL" id="VCKX01000170">
    <property type="protein sequence ID" value="TMR27383.1"/>
    <property type="molecule type" value="Genomic_DNA"/>
</dbReference>
<dbReference type="AlphaFoldDB" id="A0A5S4G310"/>
<dbReference type="OrthoDB" id="3382403at2"/>
<proteinExistence type="predicted"/>
<dbReference type="RefSeq" id="WP_138694918.1">
    <property type="nucleotide sequence ID" value="NZ_JBHSAZ010000010.1"/>
</dbReference>
<organism evidence="1 2">
    <name type="scientific">Nonomuraea zeae</name>
    <dbReference type="NCBI Taxonomy" id="1642303"/>
    <lineage>
        <taxon>Bacteria</taxon>
        <taxon>Bacillati</taxon>
        <taxon>Actinomycetota</taxon>
        <taxon>Actinomycetes</taxon>
        <taxon>Streptosporangiales</taxon>
        <taxon>Streptosporangiaceae</taxon>
        <taxon>Nonomuraea</taxon>
    </lineage>
</organism>
<protein>
    <submittedName>
        <fullName evidence="1">Cytotoxic translational repressor of toxin-antitoxin stability system</fullName>
    </submittedName>
</protein>
<dbReference type="Proteomes" id="UP000306628">
    <property type="component" value="Unassembled WGS sequence"/>
</dbReference>
<comment type="caution">
    <text evidence="1">The sequence shown here is derived from an EMBL/GenBank/DDBJ whole genome shotgun (WGS) entry which is preliminary data.</text>
</comment>
<reference evidence="1 2" key="1">
    <citation type="submission" date="2019-05" db="EMBL/GenBank/DDBJ databases">
        <title>Draft genome sequence of Nonomuraea zeae DSM 100528.</title>
        <authorList>
            <person name="Saricaoglu S."/>
            <person name="Isik K."/>
        </authorList>
    </citation>
    <scope>NUCLEOTIDE SEQUENCE [LARGE SCALE GENOMIC DNA]</scope>
    <source>
        <strain evidence="1 2">DSM 100528</strain>
    </source>
</reference>
<gene>
    <name evidence="1" type="ORF">ETD85_39370</name>
</gene>
<keyword evidence="2" id="KW-1185">Reference proteome</keyword>
<name>A0A5S4G310_9ACTN</name>
<accession>A0A5S4G310</accession>
<evidence type="ECO:0000313" key="2">
    <source>
        <dbReference type="Proteomes" id="UP000306628"/>
    </source>
</evidence>
<sequence>MSWPQPTREHHDSFCQIEGWRQVRNARSGAGTHHVTYELDLPDGRILRTRISHPVDRSTYGPGIWSHILRDQLQVDEATFWACVQNDVKPDRGAPAPPSEALPADLVFMLISRVGLDEMTVATMSKDEAIVRLQKYWIDGT</sequence>